<dbReference type="InterPro" id="IPR007612">
    <property type="entry name" value="LOR"/>
</dbReference>
<dbReference type="InterPro" id="IPR038595">
    <property type="entry name" value="LOR_sf"/>
</dbReference>
<dbReference type="SUPFAM" id="SSF54518">
    <property type="entry name" value="Tubby C-terminal domain-like"/>
    <property type="match status" value="1"/>
</dbReference>
<dbReference type="Pfam" id="PF04525">
    <property type="entry name" value="LOR"/>
    <property type="match status" value="1"/>
</dbReference>
<comment type="caution">
    <text evidence="2">The sequence shown here is derived from an EMBL/GenBank/DDBJ whole genome shotgun (WGS) entry which is preliminary data.</text>
</comment>
<sequence length="202" mass="23008">MAKICPGTPIIIDASPYTSSEREIFTIWMKSLVFNGNGFTAFSSKGEMVFRVDNYQEKRCSEVYLMDPNGYILFSIRKQKLPILGQQWNIYKWSDSNFCREGPWFRLKRSLKLAGLGSTTCNVSHGWDKSKRCCYSIIEMKKNSTYKIIDSEDQLVAEVRRKQSSSGVCLGNDVFSLIVEPQKDYSLIMALVTVHGLINGKV</sequence>
<dbReference type="Proteomes" id="UP001454036">
    <property type="component" value="Unassembled WGS sequence"/>
</dbReference>
<organism evidence="2 3">
    <name type="scientific">Lithospermum erythrorhizon</name>
    <name type="common">Purple gromwell</name>
    <name type="synonym">Lithospermum officinale var. erythrorhizon</name>
    <dbReference type="NCBI Taxonomy" id="34254"/>
    <lineage>
        <taxon>Eukaryota</taxon>
        <taxon>Viridiplantae</taxon>
        <taxon>Streptophyta</taxon>
        <taxon>Embryophyta</taxon>
        <taxon>Tracheophyta</taxon>
        <taxon>Spermatophyta</taxon>
        <taxon>Magnoliopsida</taxon>
        <taxon>eudicotyledons</taxon>
        <taxon>Gunneridae</taxon>
        <taxon>Pentapetalae</taxon>
        <taxon>asterids</taxon>
        <taxon>lamiids</taxon>
        <taxon>Boraginales</taxon>
        <taxon>Boraginaceae</taxon>
        <taxon>Boraginoideae</taxon>
        <taxon>Lithospermeae</taxon>
        <taxon>Lithospermum</taxon>
    </lineage>
</organism>
<dbReference type="PANTHER" id="PTHR31087">
    <property type="match status" value="1"/>
</dbReference>
<protein>
    <submittedName>
        <fullName evidence="2">Uncharacterized protein</fullName>
    </submittedName>
</protein>
<dbReference type="EMBL" id="BAABME010008061">
    <property type="protein sequence ID" value="GAA0172307.1"/>
    <property type="molecule type" value="Genomic_DNA"/>
</dbReference>
<evidence type="ECO:0000313" key="2">
    <source>
        <dbReference type="EMBL" id="GAA0172307.1"/>
    </source>
</evidence>
<gene>
    <name evidence="2" type="ORF">LIER_26158</name>
</gene>
<dbReference type="Gene3D" id="2.40.160.200">
    <property type="entry name" value="LURP1-related"/>
    <property type="match status" value="1"/>
</dbReference>
<dbReference type="AlphaFoldDB" id="A0AAV3RBD3"/>
<keyword evidence="3" id="KW-1185">Reference proteome</keyword>
<accession>A0AAV3RBD3</accession>
<proteinExistence type="inferred from homology"/>
<dbReference type="PANTHER" id="PTHR31087:SF153">
    <property type="entry name" value="PROTEIN LURP-ONE-RELATED 11"/>
    <property type="match status" value="1"/>
</dbReference>
<reference evidence="2 3" key="1">
    <citation type="submission" date="2024-01" db="EMBL/GenBank/DDBJ databases">
        <title>The complete chloroplast genome sequence of Lithospermum erythrorhizon: insights into the phylogenetic relationship among Boraginaceae species and the maternal lineages of purple gromwells.</title>
        <authorList>
            <person name="Okada T."/>
            <person name="Watanabe K."/>
        </authorList>
    </citation>
    <scope>NUCLEOTIDE SEQUENCE [LARGE SCALE GENOMIC DNA]</scope>
</reference>
<dbReference type="InterPro" id="IPR025659">
    <property type="entry name" value="Tubby-like_C"/>
</dbReference>
<name>A0AAV3RBD3_LITER</name>
<comment type="similarity">
    <text evidence="1">Belongs to the LOR family.</text>
</comment>
<evidence type="ECO:0000313" key="3">
    <source>
        <dbReference type="Proteomes" id="UP001454036"/>
    </source>
</evidence>
<evidence type="ECO:0000256" key="1">
    <source>
        <dbReference type="ARBA" id="ARBA00005437"/>
    </source>
</evidence>